<proteinExistence type="predicted"/>
<accession>A0A453JQ71</accession>
<reference evidence="1" key="4">
    <citation type="submission" date="2019-03" db="UniProtKB">
        <authorList>
            <consortium name="EnsemblPlants"/>
        </authorList>
    </citation>
    <scope>IDENTIFICATION</scope>
</reference>
<dbReference type="Proteomes" id="UP000015105">
    <property type="component" value="Chromosome 5D"/>
</dbReference>
<dbReference type="AlphaFoldDB" id="A0A453JQ71"/>
<evidence type="ECO:0000313" key="1">
    <source>
        <dbReference type="EnsemblPlants" id="AET5Gv20153000.27"/>
    </source>
</evidence>
<name>A0A453JQ71_AEGTS</name>
<protein>
    <submittedName>
        <fullName evidence="1">Uncharacterized protein</fullName>
    </submittedName>
</protein>
<reference evidence="2" key="2">
    <citation type="journal article" date="2017" name="Nat. Plants">
        <title>The Aegilops tauschii genome reveals multiple impacts of transposons.</title>
        <authorList>
            <person name="Zhao G."/>
            <person name="Zou C."/>
            <person name="Li K."/>
            <person name="Wang K."/>
            <person name="Li T."/>
            <person name="Gao L."/>
            <person name="Zhang X."/>
            <person name="Wang H."/>
            <person name="Yang Z."/>
            <person name="Liu X."/>
            <person name="Jiang W."/>
            <person name="Mao L."/>
            <person name="Kong X."/>
            <person name="Jiao Y."/>
            <person name="Jia J."/>
        </authorList>
    </citation>
    <scope>NUCLEOTIDE SEQUENCE [LARGE SCALE GENOMIC DNA]</scope>
    <source>
        <strain evidence="2">cv. AL8/78</strain>
    </source>
</reference>
<organism evidence="1 2">
    <name type="scientific">Aegilops tauschii subsp. strangulata</name>
    <name type="common">Goatgrass</name>
    <dbReference type="NCBI Taxonomy" id="200361"/>
    <lineage>
        <taxon>Eukaryota</taxon>
        <taxon>Viridiplantae</taxon>
        <taxon>Streptophyta</taxon>
        <taxon>Embryophyta</taxon>
        <taxon>Tracheophyta</taxon>
        <taxon>Spermatophyta</taxon>
        <taxon>Magnoliopsida</taxon>
        <taxon>Liliopsida</taxon>
        <taxon>Poales</taxon>
        <taxon>Poaceae</taxon>
        <taxon>BOP clade</taxon>
        <taxon>Pooideae</taxon>
        <taxon>Triticodae</taxon>
        <taxon>Triticeae</taxon>
        <taxon>Triticinae</taxon>
        <taxon>Aegilops</taxon>
    </lineage>
</organism>
<reference evidence="1" key="5">
    <citation type="journal article" date="2021" name="G3 (Bethesda)">
        <title>Aegilops tauschii genome assembly Aet v5.0 features greater sequence contiguity and improved annotation.</title>
        <authorList>
            <person name="Wang L."/>
            <person name="Zhu T."/>
            <person name="Rodriguez J.C."/>
            <person name="Deal K.R."/>
            <person name="Dubcovsky J."/>
            <person name="McGuire P.E."/>
            <person name="Lux T."/>
            <person name="Spannagl M."/>
            <person name="Mayer K.F.X."/>
            <person name="Baldrich P."/>
            <person name="Meyers B.C."/>
            <person name="Huo N."/>
            <person name="Gu Y.Q."/>
            <person name="Zhou H."/>
            <person name="Devos K.M."/>
            <person name="Bennetzen J.L."/>
            <person name="Unver T."/>
            <person name="Budak H."/>
            <person name="Gulick P.J."/>
            <person name="Galiba G."/>
            <person name="Kalapos B."/>
            <person name="Nelson D.R."/>
            <person name="Li P."/>
            <person name="You F.M."/>
            <person name="Luo M.C."/>
            <person name="Dvorak J."/>
        </authorList>
    </citation>
    <scope>NUCLEOTIDE SEQUENCE [LARGE SCALE GENOMIC DNA]</scope>
    <source>
        <strain evidence="1">cv. AL8/78</strain>
    </source>
</reference>
<sequence length="46" mass="5513">MFNLLVSFCVWEVPKSIRVWPHQQIITYLTNIMFCSNPSLQTFLCY</sequence>
<dbReference type="EnsemblPlants" id="AET5Gv20153000.27">
    <property type="protein sequence ID" value="AET5Gv20153000.27"/>
    <property type="gene ID" value="AET5Gv20153000"/>
</dbReference>
<dbReference type="Gramene" id="AET5Gv20153000.27">
    <property type="protein sequence ID" value="AET5Gv20153000.27"/>
    <property type="gene ID" value="AET5Gv20153000"/>
</dbReference>
<reference evidence="2" key="1">
    <citation type="journal article" date="2014" name="Science">
        <title>Ancient hybridizations among the ancestral genomes of bread wheat.</title>
        <authorList>
            <consortium name="International Wheat Genome Sequencing Consortium,"/>
            <person name="Marcussen T."/>
            <person name="Sandve S.R."/>
            <person name="Heier L."/>
            <person name="Spannagl M."/>
            <person name="Pfeifer M."/>
            <person name="Jakobsen K.S."/>
            <person name="Wulff B.B."/>
            <person name="Steuernagel B."/>
            <person name="Mayer K.F."/>
            <person name="Olsen O.A."/>
        </authorList>
    </citation>
    <scope>NUCLEOTIDE SEQUENCE [LARGE SCALE GENOMIC DNA]</scope>
    <source>
        <strain evidence="2">cv. AL8/78</strain>
    </source>
</reference>
<reference evidence="1" key="3">
    <citation type="journal article" date="2017" name="Nature">
        <title>Genome sequence of the progenitor of the wheat D genome Aegilops tauschii.</title>
        <authorList>
            <person name="Luo M.C."/>
            <person name="Gu Y.Q."/>
            <person name="Puiu D."/>
            <person name="Wang H."/>
            <person name="Twardziok S.O."/>
            <person name="Deal K.R."/>
            <person name="Huo N."/>
            <person name="Zhu T."/>
            <person name="Wang L."/>
            <person name="Wang Y."/>
            <person name="McGuire P.E."/>
            <person name="Liu S."/>
            <person name="Long H."/>
            <person name="Ramasamy R.K."/>
            <person name="Rodriguez J.C."/>
            <person name="Van S.L."/>
            <person name="Yuan L."/>
            <person name="Wang Z."/>
            <person name="Xia Z."/>
            <person name="Xiao L."/>
            <person name="Anderson O.D."/>
            <person name="Ouyang S."/>
            <person name="Liang Y."/>
            <person name="Zimin A.V."/>
            <person name="Pertea G."/>
            <person name="Qi P."/>
            <person name="Bennetzen J.L."/>
            <person name="Dai X."/>
            <person name="Dawson M.W."/>
            <person name="Muller H.G."/>
            <person name="Kugler K."/>
            <person name="Rivarola-Duarte L."/>
            <person name="Spannagl M."/>
            <person name="Mayer K.F.X."/>
            <person name="Lu F.H."/>
            <person name="Bevan M.W."/>
            <person name="Leroy P."/>
            <person name="Li P."/>
            <person name="You F.M."/>
            <person name="Sun Q."/>
            <person name="Liu Z."/>
            <person name="Lyons E."/>
            <person name="Wicker T."/>
            <person name="Salzberg S.L."/>
            <person name="Devos K.M."/>
            <person name="Dvorak J."/>
        </authorList>
    </citation>
    <scope>NUCLEOTIDE SEQUENCE [LARGE SCALE GENOMIC DNA]</scope>
    <source>
        <strain evidence="1">cv. AL8/78</strain>
    </source>
</reference>
<keyword evidence="2" id="KW-1185">Reference proteome</keyword>
<evidence type="ECO:0000313" key="2">
    <source>
        <dbReference type="Proteomes" id="UP000015105"/>
    </source>
</evidence>